<name>A0A936ZFU8_9BURK</name>
<protein>
    <submittedName>
        <fullName evidence="2">DUF748 domain-containing protein</fullName>
    </submittedName>
</protein>
<organism evidence="2 3">
    <name type="scientific">Ramlibacter aurantiacus</name>
    <dbReference type="NCBI Taxonomy" id="2801330"/>
    <lineage>
        <taxon>Bacteria</taxon>
        <taxon>Pseudomonadati</taxon>
        <taxon>Pseudomonadota</taxon>
        <taxon>Betaproteobacteria</taxon>
        <taxon>Burkholderiales</taxon>
        <taxon>Comamonadaceae</taxon>
        <taxon>Ramlibacter</taxon>
    </lineage>
</organism>
<dbReference type="Pfam" id="PF05359">
    <property type="entry name" value="DUF748"/>
    <property type="match status" value="2"/>
</dbReference>
<dbReference type="PANTHER" id="PTHR30441:SF8">
    <property type="entry name" value="DUF748 DOMAIN-CONTAINING PROTEIN"/>
    <property type="match status" value="1"/>
</dbReference>
<evidence type="ECO:0000313" key="3">
    <source>
        <dbReference type="Proteomes" id="UP000613011"/>
    </source>
</evidence>
<dbReference type="InterPro" id="IPR008023">
    <property type="entry name" value="DUF748"/>
</dbReference>
<gene>
    <name evidence="2" type="ORF">JI739_02035</name>
</gene>
<dbReference type="Gene3D" id="3.30.1330.60">
    <property type="entry name" value="OmpA-like domain"/>
    <property type="match status" value="1"/>
</dbReference>
<comment type="caution">
    <text evidence="2">The sequence shown here is derived from an EMBL/GenBank/DDBJ whole genome shotgun (WGS) entry which is preliminary data.</text>
</comment>
<evidence type="ECO:0000313" key="2">
    <source>
        <dbReference type="EMBL" id="MBL0419117.1"/>
    </source>
</evidence>
<dbReference type="GO" id="GO:0005886">
    <property type="term" value="C:plasma membrane"/>
    <property type="evidence" value="ECO:0007669"/>
    <property type="project" value="TreeGrafter"/>
</dbReference>
<dbReference type="PANTHER" id="PTHR30441">
    <property type="entry name" value="DUF748 DOMAIN-CONTAINING PROTEIN"/>
    <property type="match status" value="1"/>
</dbReference>
<accession>A0A936ZFU8</accession>
<dbReference type="AlphaFoldDB" id="A0A936ZFU8"/>
<evidence type="ECO:0000256" key="1">
    <source>
        <dbReference type="SAM" id="Phobius"/>
    </source>
</evidence>
<proteinExistence type="predicted"/>
<keyword evidence="1" id="KW-0472">Membrane</keyword>
<dbReference type="InterPro" id="IPR052894">
    <property type="entry name" value="AsmA-related"/>
</dbReference>
<sequence>MPESPAGTPTPRDRYTTVARILRWTLAVVAVLLAVHALLGFLFVPWLAQRYVPPAIEQKLGRDVRVGEFTANPFLFTVEANQVVVEGDAAEPLLAMERLFVDVSPWSLVRGIWTLDEVRAEGLRLHAVLQADGTFNLAELARNWQQDDSSGEPPRVVIDRLELSQARLTLTDRRGGQAAEWVVSPIDASVEQVATFQQDTPGSYQVSAALAEGGSLGLRGTIALAPAVAVSGSFELQDLQAQTVWPLVSSMLRMSPLRAMVDLSGRYSYGPGQSLQLEGLRLAATDVLVGPPGAGEPLLVSRRITAQGVSVDTAGRRARLEQLVLADGRVRFEVAADGILNWARIVPADGAEPSPQPSPGAAWQIDVAEVGWRAMDVSYLDRNQARPLSVQTAGLSAELRLSLTAGGGPIRLVASGVRARWKGGTLHMAQLELPTVELGAAVLEQGRFDLLEREISAGSLRLESGRVAVVAQETAREQAAGEAEGEGGAPWRIRLDRLEFAQLGGSYAAGPRAHERLEIGAIQGHLGLVLELGGEQAQVVASGVEAQVSQVAIGQADRGSALRVSSGAVSGGSFDLAQRRVAAKTVEVNGSVTVVRGESGELVLPALLEPGGEPKAEADAPWRYSFDRVQLPSLAVQGIDRTLQPALAVSGQLQGHLTGLSSDSPATFELALKLASGGRLSAKGSMAPDAARASARLEASGVALPPLQPLLERFAALDLRSGTASADGSVLYDREGGDLRVEGRVGLSDVRLDERVSGDRFLSWKQLDVRGAVFDLAGRELMVEEIDVLQPGAKIVVSEDRDLNLVQVLKRDDDPATPGGSGESSSQGPTRFGFVLKRIRLQQGEVDFADLSLVLPFSTTIQGLDGTILDVSSDPSRRAVVKAAGSVQPYGSARVEGTVVPVAPSRSTDLRVEFDNILVPPLSPYTATFAGRKVQSGRLWLDLRYRVQDGELLGSNEIRLQDFRLGERVEAPNAWDIPLDTVIALLADADGDIRLSVPVTGEMGSAKFSVASAVRQAVGNVLRRIVSAPFRALAGLLGTDNKDTLGSVAFSAGSSALRPQEIEKLDALARAMRERPRVRLVVEGAYDPQQDARMLQREQARRELAQALGEPVDARQDPGPIAFDDPTTRRALRRMLRSVAGDEAVQELEQRFPDEAQGLYEAMFDRIAASQPLPQASVQVLGTERSREIAGYLRKSGIAADRITTGQLSSVNAGKDGEVSTQLGIAAAPEGGG</sequence>
<feature type="transmembrane region" description="Helical" evidence="1">
    <location>
        <begin position="21"/>
        <end position="48"/>
    </location>
</feature>
<dbReference type="InterPro" id="IPR036737">
    <property type="entry name" value="OmpA-like_sf"/>
</dbReference>
<keyword evidence="3" id="KW-1185">Reference proteome</keyword>
<keyword evidence="1" id="KW-0812">Transmembrane</keyword>
<reference evidence="2" key="1">
    <citation type="submission" date="2021-01" db="EMBL/GenBank/DDBJ databases">
        <title>Ramlibacter sp. strain AW1 16S ribosomal RNA gene Genome sequencing and assembly.</title>
        <authorList>
            <person name="Kang M."/>
        </authorList>
    </citation>
    <scope>NUCLEOTIDE SEQUENCE</scope>
    <source>
        <strain evidence="2">AW1</strain>
    </source>
</reference>
<dbReference type="GO" id="GO:0090313">
    <property type="term" value="P:regulation of protein targeting to membrane"/>
    <property type="evidence" value="ECO:0007669"/>
    <property type="project" value="TreeGrafter"/>
</dbReference>
<dbReference type="RefSeq" id="WP_201682170.1">
    <property type="nucleotide sequence ID" value="NZ_JAEQNA010000001.1"/>
</dbReference>
<dbReference type="Proteomes" id="UP000613011">
    <property type="component" value="Unassembled WGS sequence"/>
</dbReference>
<dbReference type="EMBL" id="JAEQNA010000001">
    <property type="protein sequence ID" value="MBL0419117.1"/>
    <property type="molecule type" value="Genomic_DNA"/>
</dbReference>
<keyword evidence="1" id="KW-1133">Transmembrane helix</keyword>